<comment type="caution">
    <text evidence="2">The sequence shown here is derived from an EMBL/GenBank/DDBJ whole genome shotgun (WGS) entry which is preliminary data.</text>
</comment>
<accession>A0A8H2XEL9</accession>
<dbReference type="EMBL" id="CAJMXA010000297">
    <property type="protein sequence ID" value="CAE6424798.1"/>
    <property type="molecule type" value="Genomic_DNA"/>
</dbReference>
<name>A0A8H2XEL9_9AGAM</name>
<dbReference type="AlphaFoldDB" id="A0A8H2XEL9"/>
<evidence type="ECO:0000313" key="3">
    <source>
        <dbReference type="Proteomes" id="UP000663853"/>
    </source>
</evidence>
<organism evidence="2 3">
    <name type="scientific">Rhizoctonia solani</name>
    <dbReference type="NCBI Taxonomy" id="456999"/>
    <lineage>
        <taxon>Eukaryota</taxon>
        <taxon>Fungi</taxon>
        <taxon>Dikarya</taxon>
        <taxon>Basidiomycota</taxon>
        <taxon>Agaricomycotina</taxon>
        <taxon>Agaricomycetes</taxon>
        <taxon>Cantharellales</taxon>
        <taxon>Ceratobasidiaceae</taxon>
        <taxon>Rhizoctonia</taxon>
    </lineage>
</organism>
<feature type="region of interest" description="Disordered" evidence="1">
    <location>
        <begin position="1"/>
        <end position="28"/>
    </location>
</feature>
<evidence type="ECO:0000256" key="1">
    <source>
        <dbReference type="SAM" id="MobiDB-lite"/>
    </source>
</evidence>
<proteinExistence type="predicted"/>
<protein>
    <recommendedName>
        <fullName evidence="4">BTB domain-containing protein</fullName>
    </recommendedName>
</protein>
<feature type="compositionally biased region" description="Basic and acidic residues" evidence="1">
    <location>
        <begin position="11"/>
        <end position="22"/>
    </location>
</feature>
<reference evidence="2" key="1">
    <citation type="submission" date="2021-01" db="EMBL/GenBank/DDBJ databases">
        <authorList>
            <person name="Kaushik A."/>
        </authorList>
    </citation>
    <scope>NUCLEOTIDE SEQUENCE</scope>
    <source>
        <strain evidence="2">AG6-10EEA</strain>
    </source>
</reference>
<evidence type="ECO:0000313" key="2">
    <source>
        <dbReference type="EMBL" id="CAE6424798.1"/>
    </source>
</evidence>
<evidence type="ECO:0008006" key="4">
    <source>
        <dbReference type="Google" id="ProtNLM"/>
    </source>
</evidence>
<sequence length="103" mass="11470">MMHNRTSPETLTEKSPDAKPDDEITSTGSSELLVHHPEFFFDNMLLVIQVEKLFNVHKCLLAKSGVCLDRFEKLKPEGDEPEEGSSSEHNQAGGCLLWTLLGS</sequence>
<gene>
    <name evidence="2" type="ORF">RDB_LOCUS16938</name>
</gene>
<dbReference type="Proteomes" id="UP000663853">
    <property type="component" value="Unassembled WGS sequence"/>
</dbReference>
<feature type="compositionally biased region" description="Polar residues" evidence="1">
    <location>
        <begin position="1"/>
        <end position="10"/>
    </location>
</feature>